<dbReference type="PROSITE" id="PS51257">
    <property type="entry name" value="PROKAR_LIPOPROTEIN"/>
    <property type="match status" value="1"/>
</dbReference>
<dbReference type="AlphaFoldDB" id="F2NJF1"/>
<proteinExistence type="predicted"/>
<gene>
    <name evidence="3" type="ordered locus">Desac_1612</name>
</gene>
<dbReference type="EMBL" id="CP002629">
    <property type="protein sequence ID" value="AEB09463.1"/>
    <property type="molecule type" value="Genomic_DNA"/>
</dbReference>
<feature type="chain" id="PRO_5003282684" description="Lipoprotein" evidence="2">
    <location>
        <begin position="26"/>
        <end position="213"/>
    </location>
</feature>
<dbReference type="STRING" id="880072.Desac_1612"/>
<keyword evidence="2" id="KW-0732">Signal</keyword>
<evidence type="ECO:0000313" key="3">
    <source>
        <dbReference type="EMBL" id="AEB09463.1"/>
    </source>
</evidence>
<reference evidence="3 4" key="1">
    <citation type="journal article" date="2011" name="Stand. Genomic Sci.">
        <title>Complete genome sequence of the acetate-degrading sulfate reducer Desulfobacca acetoxidans type strain (ASRB2).</title>
        <authorList>
            <person name="Goker M."/>
            <person name="Teshima H."/>
            <person name="Lapidus A."/>
            <person name="Nolan M."/>
            <person name="Lucas S."/>
            <person name="Hammon N."/>
            <person name="Deshpande S."/>
            <person name="Cheng J.F."/>
            <person name="Tapia R."/>
            <person name="Han C."/>
            <person name="Goodwin L."/>
            <person name="Pitluck S."/>
            <person name="Huntemann M."/>
            <person name="Liolios K."/>
            <person name="Ivanova N."/>
            <person name="Pagani I."/>
            <person name="Mavromatis K."/>
            <person name="Ovchinikova G."/>
            <person name="Pati A."/>
            <person name="Chen A."/>
            <person name="Palaniappan K."/>
            <person name="Land M."/>
            <person name="Hauser L."/>
            <person name="Brambilla E.M."/>
            <person name="Rohde M."/>
            <person name="Spring S."/>
            <person name="Detter J.C."/>
            <person name="Woyke T."/>
            <person name="Bristow J."/>
            <person name="Eisen J.A."/>
            <person name="Markowitz V."/>
            <person name="Hugenholtz P."/>
            <person name="Kyrpides N.C."/>
            <person name="Klenk H.P."/>
        </authorList>
    </citation>
    <scope>NUCLEOTIDE SEQUENCE [LARGE SCALE GENOMIC DNA]</scope>
    <source>
        <strain evidence="4">ATCC 700848 / DSM 11109 / ASRB2</strain>
    </source>
</reference>
<organism evidence="3 4">
    <name type="scientific">Desulfobacca acetoxidans (strain ATCC 700848 / DSM 11109 / ASRB2)</name>
    <dbReference type="NCBI Taxonomy" id="880072"/>
    <lineage>
        <taxon>Bacteria</taxon>
        <taxon>Pseudomonadati</taxon>
        <taxon>Thermodesulfobacteriota</taxon>
        <taxon>Desulfobaccia</taxon>
        <taxon>Desulfobaccales</taxon>
        <taxon>Desulfobaccaceae</taxon>
        <taxon>Desulfobacca</taxon>
    </lineage>
</organism>
<feature type="region of interest" description="Disordered" evidence="1">
    <location>
        <begin position="179"/>
        <end position="213"/>
    </location>
</feature>
<reference evidence="4" key="2">
    <citation type="submission" date="2011-03" db="EMBL/GenBank/DDBJ databases">
        <title>The complete genome of Desulfobacca acetoxidans DSM 11109.</title>
        <authorList>
            <consortium name="US DOE Joint Genome Institute (JGI-PGF)"/>
            <person name="Lucas S."/>
            <person name="Copeland A."/>
            <person name="Lapidus A."/>
            <person name="Bruce D."/>
            <person name="Goodwin L."/>
            <person name="Pitluck S."/>
            <person name="Peters L."/>
            <person name="Kyrpides N."/>
            <person name="Mavromatis K."/>
            <person name="Ivanova N."/>
            <person name="Ovchinnikova G."/>
            <person name="Teshima H."/>
            <person name="Detter J.C."/>
            <person name="Han C."/>
            <person name="Land M."/>
            <person name="Hauser L."/>
            <person name="Markowitz V."/>
            <person name="Cheng J.-F."/>
            <person name="Hugenholtz P."/>
            <person name="Woyke T."/>
            <person name="Wu D."/>
            <person name="Spring S."/>
            <person name="Schueler E."/>
            <person name="Brambilla E."/>
            <person name="Klenk H.-P."/>
            <person name="Eisen J.A."/>
        </authorList>
    </citation>
    <scope>NUCLEOTIDE SEQUENCE [LARGE SCALE GENOMIC DNA]</scope>
    <source>
        <strain evidence="4">ATCC 700848 / DSM 11109 / ASRB2</strain>
    </source>
</reference>
<evidence type="ECO:0000256" key="1">
    <source>
        <dbReference type="SAM" id="MobiDB-lite"/>
    </source>
</evidence>
<protein>
    <recommendedName>
        <fullName evidence="5">Lipoprotein</fullName>
    </recommendedName>
</protein>
<feature type="signal peptide" evidence="2">
    <location>
        <begin position="1"/>
        <end position="25"/>
    </location>
</feature>
<accession>F2NJF1</accession>
<sequence length="213" mass="24059">MIRTMWGIILPLLVAQLLMGGCATSQPMNHTRQEIIYEQGKVQKFSYLGDVYGPNRGPAESSEFLGAIDILRQCDAGALPEVADLPIFQDRRIKKKKYIGLIENFTNYDISLLSANSGAALIVPAHGWLEYVSWQPNIKLIGYVDGKQVYYQCLQAHPKKYQYLGESYDFVAEIRPEKAPPLPKKPRTLKRKKKKKVCQGGDLSDLNFDVPKL</sequence>
<evidence type="ECO:0000256" key="2">
    <source>
        <dbReference type="SAM" id="SignalP"/>
    </source>
</evidence>
<evidence type="ECO:0008006" key="5">
    <source>
        <dbReference type="Google" id="ProtNLM"/>
    </source>
</evidence>
<name>F2NJF1_DESAR</name>
<feature type="compositionally biased region" description="Basic residues" evidence="1">
    <location>
        <begin position="184"/>
        <end position="197"/>
    </location>
</feature>
<dbReference type="KEGG" id="dao:Desac_1612"/>
<evidence type="ECO:0000313" key="4">
    <source>
        <dbReference type="Proteomes" id="UP000000483"/>
    </source>
</evidence>
<dbReference type="HOGENOM" id="CLU_1292678_0_0_7"/>
<dbReference type="Proteomes" id="UP000000483">
    <property type="component" value="Chromosome"/>
</dbReference>
<keyword evidence="4" id="KW-1185">Reference proteome</keyword>